<keyword evidence="2" id="KW-1133">Transmembrane helix</keyword>
<feature type="region of interest" description="Disordered" evidence="1">
    <location>
        <begin position="848"/>
        <end position="905"/>
    </location>
</feature>
<feature type="transmembrane region" description="Helical" evidence="2">
    <location>
        <begin position="134"/>
        <end position="153"/>
    </location>
</feature>
<feature type="transmembrane region" description="Helical" evidence="2">
    <location>
        <begin position="165"/>
        <end position="186"/>
    </location>
</feature>
<dbReference type="AlphaFoldDB" id="T0R274"/>
<feature type="transmembrane region" description="Helical" evidence="2">
    <location>
        <begin position="340"/>
        <end position="358"/>
    </location>
</feature>
<dbReference type="eggNOG" id="ENOG502S7CD">
    <property type="taxonomic scope" value="Eukaryota"/>
</dbReference>
<feature type="transmembrane region" description="Helical" evidence="2">
    <location>
        <begin position="21"/>
        <end position="40"/>
    </location>
</feature>
<dbReference type="VEuPathDB" id="FungiDB:SDRG_02098"/>
<dbReference type="RefSeq" id="XP_008605885.1">
    <property type="nucleotide sequence ID" value="XM_008607663.1"/>
</dbReference>
<proteinExistence type="predicted"/>
<evidence type="ECO:0000256" key="2">
    <source>
        <dbReference type="SAM" id="Phobius"/>
    </source>
</evidence>
<reference evidence="3 4" key="1">
    <citation type="submission" date="2012-04" db="EMBL/GenBank/DDBJ databases">
        <title>The Genome Sequence of Saprolegnia declina VS20.</title>
        <authorList>
            <consortium name="The Broad Institute Genome Sequencing Platform"/>
            <person name="Russ C."/>
            <person name="Nusbaum C."/>
            <person name="Tyler B."/>
            <person name="van West P."/>
            <person name="Dieguez-Uribeondo J."/>
            <person name="de Bruijn I."/>
            <person name="Tripathy S."/>
            <person name="Jiang R."/>
            <person name="Young S.K."/>
            <person name="Zeng Q."/>
            <person name="Gargeya S."/>
            <person name="Fitzgerald M."/>
            <person name="Haas B."/>
            <person name="Abouelleil A."/>
            <person name="Alvarado L."/>
            <person name="Arachchi H.M."/>
            <person name="Berlin A."/>
            <person name="Chapman S.B."/>
            <person name="Goldberg J."/>
            <person name="Griggs A."/>
            <person name="Gujja S."/>
            <person name="Hansen M."/>
            <person name="Howarth C."/>
            <person name="Imamovic A."/>
            <person name="Larimer J."/>
            <person name="McCowen C."/>
            <person name="Montmayeur A."/>
            <person name="Murphy C."/>
            <person name="Neiman D."/>
            <person name="Pearson M."/>
            <person name="Priest M."/>
            <person name="Roberts A."/>
            <person name="Saif S."/>
            <person name="Shea T."/>
            <person name="Sisk P."/>
            <person name="Sykes S."/>
            <person name="Wortman J."/>
            <person name="Nusbaum C."/>
            <person name="Birren B."/>
        </authorList>
    </citation>
    <scope>NUCLEOTIDE SEQUENCE [LARGE SCALE GENOMIC DNA]</scope>
    <source>
        <strain evidence="3 4">VS20</strain>
    </source>
</reference>
<keyword evidence="2" id="KW-0472">Membrane</keyword>
<feature type="compositionally biased region" description="Polar residues" evidence="1">
    <location>
        <begin position="863"/>
        <end position="875"/>
    </location>
</feature>
<gene>
    <name evidence="3" type="ORF">SDRG_02098</name>
</gene>
<feature type="transmembrane region" description="Helical" evidence="2">
    <location>
        <begin position="315"/>
        <end position="334"/>
    </location>
</feature>
<accession>T0R274</accession>
<feature type="region of interest" description="Disordered" evidence="1">
    <location>
        <begin position="934"/>
        <end position="954"/>
    </location>
</feature>
<organism evidence="3 4">
    <name type="scientific">Saprolegnia diclina (strain VS20)</name>
    <dbReference type="NCBI Taxonomy" id="1156394"/>
    <lineage>
        <taxon>Eukaryota</taxon>
        <taxon>Sar</taxon>
        <taxon>Stramenopiles</taxon>
        <taxon>Oomycota</taxon>
        <taxon>Saprolegniomycetes</taxon>
        <taxon>Saprolegniales</taxon>
        <taxon>Saprolegniaceae</taxon>
        <taxon>Saprolegnia</taxon>
    </lineage>
</organism>
<dbReference type="OMA" id="CTRLATC"/>
<evidence type="ECO:0000313" key="3">
    <source>
        <dbReference type="EMBL" id="EQC41041.1"/>
    </source>
</evidence>
<dbReference type="Proteomes" id="UP000030762">
    <property type="component" value="Unassembled WGS sequence"/>
</dbReference>
<keyword evidence="4" id="KW-1185">Reference proteome</keyword>
<feature type="transmembrane region" description="Helical" evidence="2">
    <location>
        <begin position="277"/>
        <end position="295"/>
    </location>
</feature>
<keyword evidence="2" id="KW-0812">Transmembrane</keyword>
<protein>
    <submittedName>
        <fullName evidence="3">Uncharacterized protein</fullName>
    </submittedName>
</protein>
<dbReference type="EMBL" id="JH767135">
    <property type="protein sequence ID" value="EQC41041.1"/>
    <property type="molecule type" value="Genomic_DNA"/>
</dbReference>
<dbReference type="GeneID" id="19942825"/>
<dbReference type="OrthoDB" id="70232at2759"/>
<feature type="transmembrane region" description="Helical" evidence="2">
    <location>
        <begin position="206"/>
        <end position="227"/>
    </location>
</feature>
<feature type="compositionally biased region" description="Polar residues" evidence="1">
    <location>
        <begin position="888"/>
        <end position="905"/>
    </location>
</feature>
<feature type="compositionally biased region" description="Pro residues" evidence="1">
    <location>
        <begin position="939"/>
        <end position="949"/>
    </location>
</feature>
<sequence>MAACFSSSSLPCTKADWPACGYAFVSDAPFAVLSVFWLGYGLAHLRRLGSAGSFLHFDVDAIHDPVAQGIAIALAQRKSGSHRRIQLQRYLKLLGMWAEWPSYTYTPLAIGLKATGANGLVNPNLFTFNVYSEVLNITAAVLSGSLLLLLRHWRRVQHEPLLRRFGYPLVFDVLYIPLISTCTRLATCPAGYVHLSLPGGATCDCLDRFGIFWSVGFVGFLLLYSSALHYKMYIEPTGTTMEFRFQRGFQVIMVMARTLNPLMSMRANDSDLKQTSAIPVVAMIVFLACVLFLLVYSYKTQPCIGSGRIPNNIRVLSFASSLYTACSVLCVLAENGDDNALYWSLLPLPLVWLTAWKINGRRATQYHIPHLTILELLQMPSPQSKLVGTIAALHVDAAKVRHRDHDAIISQLLKIAKLARSGELLCRAYAIRILWFCHIENFRKTKTCVGELTPETAVPSKLWCKDRAIPMRLAKAKSTTSFFPLQDPTASSRKRVKIHRVSTITIPTKVDDEPEEPTTASAQSPRKWFIGGSHRSSKHSYRVSTLKTAPTEAYHVVCIRDKHWISRVEEPAAAHFHCVSLYHMALEALAQSCAQSDVRAMHQVARLLLEWYNARYLRLNGTILTHMLSTLCATNDVKLVTDATLTLLKVFGDGVVPYDLWLRNASYLNHFLLVFQQPYAPTILRAATLLQHVLALGEADEKTNLFQLLTPESMRLIHAALYKWHDDYAISERLEAICDSLYNIELHMHAHRLQEQLRRKSLAQTKINTNVLSWVQQQHKAMVTAIHRSAESMVTAVSMRIAQSVREFRSSGSSILSRRSHMSHRSVRLKSANLSLIRSSSRRSSLLTGTSSFSQLPLPVPSHRSTGRFQSSTGASFKEPADSIPSAHESNLASTNSRINSQQTLRDVEPRHAFLEDGAKIVIATESADVVPFHAPETEGPPPEAPPMPRPKRMPARTQRLATAQPFVFVTVALLSELDRRQSLRAQFQELLWEAKEGYEMAVQHPTNAEWFAAQLRQSPVAGSPQKRRQRHGNHDILDKFSRVLELYTFAENCAMEDFVHSGLDIRLRAFFDDHVAPFCALVAPASTKTTSRWWS</sequence>
<dbReference type="InParanoid" id="T0R274"/>
<evidence type="ECO:0000256" key="1">
    <source>
        <dbReference type="SAM" id="MobiDB-lite"/>
    </source>
</evidence>
<evidence type="ECO:0000313" key="4">
    <source>
        <dbReference type="Proteomes" id="UP000030762"/>
    </source>
</evidence>
<name>T0R274_SAPDV</name>